<feature type="compositionally biased region" description="Polar residues" evidence="1">
    <location>
        <begin position="960"/>
        <end position="979"/>
    </location>
</feature>
<evidence type="ECO:0000256" key="1">
    <source>
        <dbReference type="SAM" id="MobiDB-lite"/>
    </source>
</evidence>
<feature type="compositionally biased region" description="Low complexity" evidence="1">
    <location>
        <begin position="1298"/>
        <end position="1307"/>
    </location>
</feature>
<feature type="compositionally biased region" description="Basic and acidic residues" evidence="1">
    <location>
        <begin position="516"/>
        <end position="537"/>
    </location>
</feature>
<accession>A0A226EUB6</accession>
<feature type="region of interest" description="Disordered" evidence="1">
    <location>
        <begin position="507"/>
        <end position="714"/>
    </location>
</feature>
<feature type="compositionally biased region" description="Polar residues" evidence="1">
    <location>
        <begin position="1205"/>
        <end position="1227"/>
    </location>
</feature>
<feature type="compositionally biased region" description="Polar residues" evidence="1">
    <location>
        <begin position="928"/>
        <end position="941"/>
    </location>
</feature>
<feature type="region of interest" description="Disordered" evidence="1">
    <location>
        <begin position="1281"/>
        <end position="1313"/>
    </location>
</feature>
<keyword evidence="3" id="KW-1185">Reference proteome</keyword>
<feature type="region of interest" description="Disordered" evidence="1">
    <location>
        <begin position="1183"/>
        <end position="1227"/>
    </location>
</feature>
<feature type="compositionally biased region" description="Acidic residues" evidence="1">
    <location>
        <begin position="654"/>
        <end position="677"/>
    </location>
</feature>
<evidence type="ECO:0000313" key="3">
    <source>
        <dbReference type="Proteomes" id="UP000198287"/>
    </source>
</evidence>
<feature type="compositionally biased region" description="Acidic residues" evidence="1">
    <location>
        <begin position="563"/>
        <end position="575"/>
    </location>
</feature>
<feature type="compositionally biased region" description="Pro residues" evidence="1">
    <location>
        <begin position="595"/>
        <end position="604"/>
    </location>
</feature>
<feature type="compositionally biased region" description="Basic residues" evidence="1">
    <location>
        <begin position="538"/>
        <end position="559"/>
    </location>
</feature>
<feature type="region of interest" description="Disordered" evidence="1">
    <location>
        <begin position="928"/>
        <end position="980"/>
    </location>
</feature>
<feature type="compositionally biased region" description="Pro residues" evidence="1">
    <location>
        <begin position="354"/>
        <end position="371"/>
    </location>
</feature>
<feature type="region of interest" description="Disordered" evidence="1">
    <location>
        <begin position="1035"/>
        <end position="1062"/>
    </location>
</feature>
<reference evidence="2 3" key="1">
    <citation type="submission" date="2015-12" db="EMBL/GenBank/DDBJ databases">
        <title>The genome of Folsomia candida.</title>
        <authorList>
            <person name="Faddeeva A."/>
            <person name="Derks M.F."/>
            <person name="Anvar Y."/>
            <person name="Smit S."/>
            <person name="Van Straalen N."/>
            <person name="Roelofs D."/>
        </authorList>
    </citation>
    <scope>NUCLEOTIDE SEQUENCE [LARGE SCALE GENOMIC DNA]</scope>
    <source>
        <strain evidence="2 3">VU population</strain>
        <tissue evidence="2">Whole body</tissue>
    </source>
</reference>
<comment type="caution">
    <text evidence="2">The sequence shown here is derived from an EMBL/GenBank/DDBJ whole genome shotgun (WGS) entry which is preliminary data.</text>
</comment>
<protein>
    <submittedName>
        <fullName evidence="2">Uncharacterized protein</fullName>
    </submittedName>
</protein>
<feature type="region of interest" description="Disordered" evidence="1">
    <location>
        <begin position="168"/>
        <end position="189"/>
    </location>
</feature>
<sequence>MKVTLRFLKFKARTKLNSSLIIFCLVGLFLLLVENVVVVNSFDLLGTHRNAEYSSSLVILLTVSAYHTIVNGAVVPLETGAAASLLKLQSKQDGLQLQQEQRSPRKMGYISASLRTMGCLPKFFCAMDSRDQTWNDIAHLIKFAMLNDDPQIEHNENNLEDYFLSSMQGLQPFEPPSSSSSEEDSKEDDEYLAVEIQAGDTNLPAQQAPVSVSSSTTVSPTDLNLTKQEKYKREEALVDEMLANLDQAIENTKLNNDANLSNILSGLNKMFRFGRSMNETGNRDARAFSMKNNFLAQMKLAAKIRQMDAESDKYTEHCTSTFSLCPYTVQAMKTMIQKGREEAKLEADFINQFPKPPPLTPPPPPPPPAQYHKPPPLLIPPTPIMATKLPPIIYPRLPPFDHAMKEQFNPNLQSSNAPQDIYRQNVFRVQPSLQSTNSPGDIVKSFAPNKTEDNKFDFMEQRESAPTKNSIVQNFLSQSRSAISTDQEPNTPALQQVDNYVETGLVSASNINNHEPVSKDGDESEDASRRWQDDIGKFKPKLSNKTRYRVRSKGKRSRRSSTEMDDEDDEEENESWEYNGASEEDRENWPSRVLVPPPAPPPKNSPQADQREDQGTSSEEDSDELETKPNPTLSSMPKPPRPRPPMVDHAFKEVEEEWPNDDKDSSEEDDEEDDEDAAGEKPQKKQQKNTTQRPDNNVTTAPTTPPTPTSTVKSLFNDLHSESNILGQKLTHVEKNRPSWSIGGQKGETTTPVSLLGSVFGMSTKAGKTKRKKNNSPFHLVIKHALTSDKVTNVVGQNMGLAIPGSGSAEYDYTAMHNTQYNSGESLWKPPSYQKRGKRPGINWKTHGLRPSSNEYEWDAQKPVPNPATNGGDWAVQNYWNSQETAGAGSSYPYGGHSPNAQQLPLSSYDQSPTFGYHLYQQPYSSPQSLMSSNYQGQGPQHSLPPYSFPSSGHAAYNDPLSTFPYQQAQSPHFSSSLSPYPHQPMLSEPASQFPLDPASPFPSYYKRDVGVEGKEYETHGPKTTSFHINRRPKTKTNIGASTTSQKKLYQQSPGRPQMWHHTTTTTTTTIKPMVFRANHYGYNTQDKLYSGESNDHMKQAGSYEVAYDEPAPSQYSWETPDSNLRYSEEAGVIIPTKQHHHEEEELSKNYPLIHNVTPHPVVITTRQTSAPGVLNRARTYAQQRYHPNKPAHSSATRIMRQKKQPASLSSIHQRQEQPVSSQNSDSKMHNFQYNRAQNVNMQIASQQYNSAHNTKQNLGRSHLSPVPSFGSYYSLLTNSAPKPEARPATTKPLVHNSSARRASTTATRRRPGFTKVNTYSENGALQNRAIASFQKDPNLQTSQNDEVDINEIDESKRPLVMQQQQTLQLFIAQQLHQLAEQQLKMAQQIPLLSNKKQSKSSNHVNNNR</sequence>
<organism evidence="2 3">
    <name type="scientific">Folsomia candida</name>
    <name type="common">Springtail</name>
    <dbReference type="NCBI Taxonomy" id="158441"/>
    <lineage>
        <taxon>Eukaryota</taxon>
        <taxon>Metazoa</taxon>
        <taxon>Ecdysozoa</taxon>
        <taxon>Arthropoda</taxon>
        <taxon>Hexapoda</taxon>
        <taxon>Collembola</taxon>
        <taxon>Entomobryomorpha</taxon>
        <taxon>Isotomoidea</taxon>
        <taxon>Isotomidae</taxon>
        <taxon>Proisotominae</taxon>
        <taxon>Folsomia</taxon>
    </lineage>
</organism>
<dbReference type="Proteomes" id="UP000198287">
    <property type="component" value="Unassembled WGS sequence"/>
</dbReference>
<feature type="region of interest" description="Disordered" evidence="1">
    <location>
        <begin position="826"/>
        <end position="875"/>
    </location>
</feature>
<dbReference type="EMBL" id="LNIX01000001">
    <property type="protein sequence ID" value="OXA61215.1"/>
    <property type="molecule type" value="Genomic_DNA"/>
</dbReference>
<feature type="compositionally biased region" description="Polar residues" evidence="1">
    <location>
        <begin position="1036"/>
        <end position="1055"/>
    </location>
</feature>
<feature type="region of interest" description="Disordered" evidence="1">
    <location>
        <begin position="351"/>
        <end position="371"/>
    </location>
</feature>
<evidence type="ECO:0000313" key="2">
    <source>
        <dbReference type="EMBL" id="OXA61215.1"/>
    </source>
</evidence>
<gene>
    <name evidence="2" type="ORF">Fcan01_03157</name>
</gene>
<proteinExistence type="predicted"/>
<name>A0A226EUB6_FOLCA</name>